<protein>
    <submittedName>
        <fullName evidence="3">Uncharacterized protein</fullName>
    </submittedName>
</protein>
<dbReference type="GeneID" id="108019498"/>
<evidence type="ECO:0000313" key="2">
    <source>
        <dbReference type="Proteomes" id="UP001652628"/>
    </source>
</evidence>
<feature type="transmembrane region" description="Helical" evidence="1">
    <location>
        <begin position="15"/>
        <end position="37"/>
    </location>
</feature>
<accession>A0AB40ABZ5</accession>
<keyword evidence="1" id="KW-1133">Transmembrane helix</keyword>
<keyword evidence="2" id="KW-1185">Reference proteome</keyword>
<evidence type="ECO:0000313" key="3">
    <source>
        <dbReference type="RefSeq" id="XP_036675636.3"/>
    </source>
</evidence>
<keyword evidence="1" id="KW-0812">Transmembrane</keyword>
<proteinExistence type="predicted"/>
<feature type="transmembrane region" description="Helical" evidence="1">
    <location>
        <begin position="58"/>
        <end position="89"/>
    </location>
</feature>
<dbReference type="AlphaFoldDB" id="A0AB40ABZ5"/>
<dbReference type="RefSeq" id="XP_036675636.3">
    <property type="nucleotide sequence ID" value="XM_036819741.3"/>
</dbReference>
<organism evidence="2 3">
    <name type="scientific">Drosophila suzukii</name>
    <name type="common">Spotted-wing drosophila fruit fly</name>
    <dbReference type="NCBI Taxonomy" id="28584"/>
    <lineage>
        <taxon>Eukaryota</taxon>
        <taxon>Metazoa</taxon>
        <taxon>Ecdysozoa</taxon>
        <taxon>Arthropoda</taxon>
        <taxon>Hexapoda</taxon>
        <taxon>Insecta</taxon>
        <taxon>Pterygota</taxon>
        <taxon>Neoptera</taxon>
        <taxon>Endopterygota</taxon>
        <taxon>Diptera</taxon>
        <taxon>Brachycera</taxon>
        <taxon>Muscomorpha</taxon>
        <taxon>Ephydroidea</taxon>
        <taxon>Drosophilidae</taxon>
        <taxon>Drosophila</taxon>
        <taxon>Sophophora</taxon>
    </lineage>
</organism>
<keyword evidence="1" id="KW-0472">Membrane</keyword>
<gene>
    <name evidence="3" type="primary">LOC108019498</name>
</gene>
<reference evidence="3" key="1">
    <citation type="submission" date="2025-08" db="UniProtKB">
        <authorList>
            <consortium name="RefSeq"/>
        </authorList>
    </citation>
    <scope>IDENTIFICATION</scope>
</reference>
<sequence>MEGMFNELPHTKLKLLFINIFAILHSATYLNVYRLYADLRNVKVGVDGSGEEIWIREIFTFLISGLIVVRFSLCFVGLASNIVAIYPILTNSQAEMLMPTIIVQAIDNVILNLYEIILGYGSLCYLYPESTAVFIFFIVKMGIKIACSISVLNIYSDHHTHLATLVSFKEDLNSLGPDSVDEIELANQNFDAT</sequence>
<name>A0AB40ABZ5_DROSZ</name>
<dbReference type="Proteomes" id="UP001652628">
    <property type="component" value="Chromosome 3"/>
</dbReference>
<evidence type="ECO:0000256" key="1">
    <source>
        <dbReference type="SAM" id="Phobius"/>
    </source>
</evidence>
<feature type="transmembrane region" description="Helical" evidence="1">
    <location>
        <begin position="109"/>
        <end position="127"/>
    </location>
</feature>